<gene>
    <name evidence="3" type="ORF">FAB82_23905</name>
</gene>
<dbReference type="OrthoDB" id="954553at2"/>
<dbReference type="Proteomes" id="UP000308760">
    <property type="component" value="Unassembled WGS sequence"/>
</dbReference>
<protein>
    <submittedName>
        <fullName evidence="3">NUDIX domain-containing protein</fullName>
    </submittedName>
</protein>
<dbReference type="RefSeq" id="WP_136537079.1">
    <property type="nucleotide sequence ID" value="NZ_STGY01000077.1"/>
</dbReference>
<keyword evidence="4" id="KW-1185">Reference proteome</keyword>
<dbReference type="PROSITE" id="PS00893">
    <property type="entry name" value="NUDIX_BOX"/>
    <property type="match status" value="1"/>
</dbReference>
<reference evidence="3 4" key="2">
    <citation type="submission" date="2019-05" db="EMBL/GenBank/DDBJ databases">
        <title>Glycomyces buryatensis sp. nov.</title>
        <authorList>
            <person name="Nikitina E."/>
        </authorList>
    </citation>
    <scope>NUCLEOTIDE SEQUENCE [LARGE SCALE GENOMIC DNA]</scope>
    <source>
        <strain evidence="3 4">18</strain>
    </source>
</reference>
<dbReference type="AlphaFoldDB" id="A0A4S8PTG8"/>
<dbReference type="GO" id="GO:0016787">
    <property type="term" value="F:hydrolase activity"/>
    <property type="evidence" value="ECO:0007669"/>
    <property type="project" value="UniProtKB-KW"/>
</dbReference>
<reference evidence="4" key="1">
    <citation type="submission" date="2019-04" db="EMBL/GenBank/DDBJ databases">
        <title>Nocardioides xinjiangensis sp. nov.</title>
        <authorList>
            <person name="Liu S."/>
        </authorList>
    </citation>
    <scope>NUCLEOTIDE SEQUENCE [LARGE SCALE GENOMIC DNA]</scope>
    <source>
        <strain evidence="4">18</strain>
    </source>
</reference>
<evidence type="ECO:0000256" key="1">
    <source>
        <dbReference type="ARBA" id="ARBA00022801"/>
    </source>
</evidence>
<evidence type="ECO:0000313" key="3">
    <source>
        <dbReference type="EMBL" id="THV34697.1"/>
    </source>
</evidence>
<dbReference type="EMBL" id="STGY01000077">
    <property type="protein sequence ID" value="THV34697.1"/>
    <property type="molecule type" value="Genomic_DNA"/>
</dbReference>
<dbReference type="InterPro" id="IPR015797">
    <property type="entry name" value="NUDIX_hydrolase-like_dom_sf"/>
</dbReference>
<dbReference type="InterPro" id="IPR020084">
    <property type="entry name" value="NUDIX_hydrolase_CS"/>
</dbReference>
<keyword evidence="1" id="KW-0378">Hydrolase</keyword>
<dbReference type="PROSITE" id="PS51462">
    <property type="entry name" value="NUDIX"/>
    <property type="match status" value="1"/>
</dbReference>
<dbReference type="Pfam" id="PF00293">
    <property type="entry name" value="NUDIX"/>
    <property type="match status" value="1"/>
</dbReference>
<dbReference type="InterPro" id="IPR000086">
    <property type="entry name" value="NUDIX_hydrolase_dom"/>
</dbReference>
<sequence length="236" mass="25521">MSLDRSELEEQLWRQGATGALEVHRLTSGRPFCAGVLLVRDGKLLTTLSADGISAHEATGTDWSIGGVGGGQEPGEDLWECARREGIEELGMPLQLTASTRTYLHEGDSDELHQTRSADQPAPFAVQRRRNIDPTRPFRPGLPAGPYTYCGMFLAELVDDELAFKPDDPDIAALIWMPLNAWDTLDDGSTFADLTAMGAQVAAGGPIADDARIHLSEAETLRVVAPLLVDKLDDTP</sequence>
<feature type="domain" description="Nudix hydrolase" evidence="2">
    <location>
        <begin position="29"/>
        <end position="199"/>
    </location>
</feature>
<evidence type="ECO:0000313" key="4">
    <source>
        <dbReference type="Proteomes" id="UP000308760"/>
    </source>
</evidence>
<evidence type="ECO:0000259" key="2">
    <source>
        <dbReference type="PROSITE" id="PS51462"/>
    </source>
</evidence>
<proteinExistence type="predicted"/>
<accession>A0A4S8PTG8</accession>
<comment type="caution">
    <text evidence="3">The sequence shown here is derived from an EMBL/GenBank/DDBJ whole genome shotgun (WGS) entry which is preliminary data.</text>
</comment>
<name>A0A4S8PTG8_9ACTN</name>
<dbReference type="SUPFAM" id="SSF55811">
    <property type="entry name" value="Nudix"/>
    <property type="match status" value="1"/>
</dbReference>
<dbReference type="Gene3D" id="3.90.79.10">
    <property type="entry name" value="Nucleoside Triphosphate Pyrophosphohydrolase"/>
    <property type="match status" value="1"/>
</dbReference>
<organism evidence="3 4">
    <name type="scientific">Glycomyces buryatensis</name>
    <dbReference type="NCBI Taxonomy" id="2570927"/>
    <lineage>
        <taxon>Bacteria</taxon>
        <taxon>Bacillati</taxon>
        <taxon>Actinomycetota</taxon>
        <taxon>Actinomycetes</taxon>
        <taxon>Glycomycetales</taxon>
        <taxon>Glycomycetaceae</taxon>
        <taxon>Glycomyces</taxon>
    </lineage>
</organism>